<proteinExistence type="predicted"/>
<organism evidence="2 3">
    <name type="scientific">Solea senegalensis</name>
    <name type="common">Senegalese sole</name>
    <dbReference type="NCBI Taxonomy" id="28829"/>
    <lineage>
        <taxon>Eukaryota</taxon>
        <taxon>Metazoa</taxon>
        <taxon>Chordata</taxon>
        <taxon>Craniata</taxon>
        <taxon>Vertebrata</taxon>
        <taxon>Euteleostomi</taxon>
        <taxon>Actinopterygii</taxon>
        <taxon>Neopterygii</taxon>
        <taxon>Teleostei</taxon>
        <taxon>Neoteleostei</taxon>
        <taxon>Acanthomorphata</taxon>
        <taxon>Carangaria</taxon>
        <taxon>Pleuronectiformes</taxon>
        <taxon>Pleuronectoidei</taxon>
        <taxon>Soleidae</taxon>
        <taxon>Solea</taxon>
    </lineage>
</organism>
<accession>A0AAV6QBG7</accession>
<dbReference type="AlphaFoldDB" id="A0AAV6QBG7"/>
<feature type="compositionally biased region" description="Basic and acidic residues" evidence="1">
    <location>
        <begin position="61"/>
        <end position="87"/>
    </location>
</feature>
<comment type="caution">
    <text evidence="2">The sequence shown here is derived from an EMBL/GenBank/DDBJ whole genome shotgun (WGS) entry which is preliminary data.</text>
</comment>
<gene>
    <name evidence="2" type="ORF">JOB18_024900</name>
</gene>
<protein>
    <submittedName>
        <fullName evidence="2">Uncharacterized protein</fullName>
    </submittedName>
</protein>
<evidence type="ECO:0000256" key="1">
    <source>
        <dbReference type="SAM" id="MobiDB-lite"/>
    </source>
</evidence>
<evidence type="ECO:0000313" key="3">
    <source>
        <dbReference type="Proteomes" id="UP000693946"/>
    </source>
</evidence>
<keyword evidence="3" id="KW-1185">Reference proteome</keyword>
<dbReference type="EMBL" id="JAGKHQ010000018">
    <property type="protein sequence ID" value="KAG7486105.1"/>
    <property type="molecule type" value="Genomic_DNA"/>
</dbReference>
<reference evidence="2 3" key="1">
    <citation type="journal article" date="2021" name="Sci. Rep.">
        <title>Chromosome anchoring in Senegalese sole (Solea senegalensis) reveals sex-associated markers and genome rearrangements in flatfish.</title>
        <authorList>
            <person name="Guerrero-Cozar I."/>
            <person name="Gomez-Garrido J."/>
            <person name="Berbel C."/>
            <person name="Martinez-Blanch J.F."/>
            <person name="Alioto T."/>
            <person name="Claros M.G."/>
            <person name="Gagnaire P.A."/>
            <person name="Manchado M."/>
        </authorList>
    </citation>
    <scope>NUCLEOTIDE SEQUENCE [LARGE SCALE GENOMIC DNA]</scope>
    <source>
        <strain evidence="2">Sse05_10M</strain>
    </source>
</reference>
<dbReference type="Proteomes" id="UP000693946">
    <property type="component" value="Linkage Group LG6"/>
</dbReference>
<evidence type="ECO:0000313" key="2">
    <source>
        <dbReference type="EMBL" id="KAG7486105.1"/>
    </source>
</evidence>
<feature type="region of interest" description="Disordered" evidence="1">
    <location>
        <begin position="35"/>
        <end position="87"/>
    </location>
</feature>
<sequence length="138" mass="15092">MVDVITIPSHEIQKGGSKFKAGLLTTTKTNVALSSRRTTEGTADTGRGKARLQTDAQTFPQRKDPKTDTFQDGAAKDTPWKQKTEKLQSWRSDTNLLSDSSSLLLGCGEEDTCFLRTGSFDLFASASASSIYKGHERE</sequence>
<name>A0AAV6QBG7_SOLSE</name>